<sequence>MSEAALERQIRPIYDALDIGSNKTAIVACNKLVKKYPKNTLVKALKALALVRSQKVEESLAICDEVLATKSTDDATLSAMMHVLRGLGRHTDMVTMFEDAYKQQPLNEELGAQTFFANVRTGNWKAAQLIATRMHKQFQEDRYLYWSVMGAILQANDPVTAPTMRTVLYKLAHRLVTSSPTPSYISPDRFHLHLTILRELELWDDANTLLESEVGESICFTNLACDELRRELWQAGKLWKKESDHAQKKINDLGHLNWLEFLSVLDGAFAPLKGDSEASDEAKAECTENITTTRTFFNVIAERYGLKDRSGLLALLELESRAYAHKMSSDQTQLFDLMVKYFNAFGDKACCYEDLRPYTALEGDHLTQWSSFLDSQSPSLDTMGDLQRLINIRKLQRLNLSSAQLTSELETSLSVRYVQEYLQGLPLGSNLPTTDLQPADDLIILAGHSFISLWTMTQDEGHLYNAAAVLEFALAKSQLSFQVRLMLVRIYRLLGAPSLALEHYRQINVKQVQNDTLSHFILTRALTFSLAATGDLTYPSECLESSQIYMNNSQETADFIVRAFTSEKYSQIPDFITFEDRLDNSLQRDVVKVEHVRMRMTHEPLNSDLIDMELIELKFIFNRFHYDNRDFETLPNYQPRCQPSLDRQTLLFGSSSGQGWLWVFLKIYIRAFQQASDLDDTVEDKLLIGDRPKQSNDPENKLPLKERLASRKPEELQELTADEMGLLDWATVLGDWLEPYHDHTRPPAAAVLAEASKQSELKTGLPLRGIDIKPHNGDASNGHSKKDEEAPPVKEAPEQIVRYFESMGARFKELLERKALPSELLHVATITQEAFILFAVETMRFKSASVVKIHKLGTLVQMFKDIRAKAGPILKDMSIELIKFAEREGTAEARKVFVDACKPVMISPAISQDYLLTVAKTVCDARKKVLEGVGKGMAKVCTTHGQS</sequence>
<evidence type="ECO:0000313" key="1">
    <source>
        <dbReference type="EMBL" id="KAH7913728.1"/>
    </source>
</evidence>
<gene>
    <name evidence="1" type="ORF">BJ138DRAFT_1145396</name>
</gene>
<reference evidence="1" key="1">
    <citation type="journal article" date="2021" name="New Phytol.">
        <title>Evolutionary innovations through gain and loss of genes in the ectomycorrhizal Boletales.</title>
        <authorList>
            <person name="Wu G."/>
            <person name="Miyauchi S."/>
            <person name="Morin E."/>
            <person name="Kuo A."/>
            <person name="Drula E."/>
            <person name="Varga T."/>
            <person name="Kohler A."/>
            <person name="Feng B."/>
            <person name="Cao Y."/>
            <person name="Lipzen A."/>
            <person name="Daum C."/>
            <person name="Hundley H."/>
            <person name="Pangilinan J."/>
            <person name="Johnson J."/>
            <person name="Barry K."/>
            <person name="LaButti K."/>
            <person name="Ng V."/>
            <person name="Ahrendt S."/>
            <person name="Min B."/>
            <person name="Choi I.G."/>
            <person name="Park H."/>
            <person name="Plett J.M."/>
            <person name="Magnuson J."/>
            <person name="Spatafora J.W."/>
            <person name="Nagy L.G."/>
            <person name="Henrissat B."/>
            <person name="Grigoriev I.V."/>
            <person name="Yang Z.L."/>
            <person name="Xu J."/>
            <person name="Martin F.M."/>
        </authorList>
    </citation>
    <scope>NUCLEOTIDE SEQUENCE</scope>
    <source>
        <strain evidence="1">ATCC 28755</strain>
    </source>
</reference>
<dbReference type="EMBL" id="MU267625">
    <property type="protein sequence ID" value="KAH7913728.1"/>
    <property type="molecule type" value="Genomic_DNA"/>
</dbReference>
<dbReference type="Proteomes" id="UP000790377">
    <property type="component" value="Unassembled WGS sequence"/>
</dbReference>
<name>A0ACB8AL48_9AGAM</name>
<keyword evidence="2" id="KW-1185">Reference proteome</keyword>
<proteinExistence type="predicted"/>
<evidence type="ECO:0000313" key="2">
    <source>
        <dbReference type="Proteomes" id="UP000790377"/>
    </source>
</evidence>
<comment type="caution">
    <text evidence="1">The sequence shown here is derived from an EMBL/GenBank/DDBJ whole genome shotgun (WGS) entry which is preliminary data.</text>
</comment>
<protein>
    <submittedName>
        <fullName evidence="1">N-acetyltransferase B complex non catalytic subunit-domain-containing protein</fullName>
    </submittedName>
</protein>
<accession>A0ACB8AL48</accession>
<organism evidence="1 2">
    <name type="scientific">Hygrophoropsis aurantiaca</name>
    <dbReference type="NCBI Taxonomy" id="72124"/>
    <lineage>
        <taxon>Eukaryota</taxon>
        <taxon>Fungi</taxon>
        <taxon>Dikarya</taxon>
        <taxon>Basidiomycota</taxon>
        <taxon>Agaricomycotina</taxon>
        <taxon>Agaricomycetes</taxon>
        <taxon>Agaricomycetidae</taxon>
        <taxon>Boletales</taxon>
        <taxon>Coniophorineae</taxon>
        <taxon>Hygrophoropsidaceae</taxon>
        <taxon>Hygrophoropsis</taxon>
    </lineage>
</organism>